<keyword evidence="2" id="KW-0812">Transmembrane</keyword>
<accession>A0A0F9T9V2</accession>
<feature type="transmembrane region" description="Helical" evidence="2">
    <location>
        <begin position="48"/>
        <end position="68"/>
    </location>
</feature>
<protein>
    <submittedName>
        <fullName evidence="3">Uncharacterized protein</fullName>
    </submittedName>
</protein>
<reference evidence="3" key="1">
    <citation type="journal article" date="2015" name="Nature">
        <title>Complex archaea that bridge the gap between prokaryotes and eukaryotes.</title>
        <authorList>
            <person name="Spang A."/>
            <person name="Saw J.H."/>
            <person name="Jorgensen S.L."/>
            <person name="Zaremba-Niedzwiedzka K."/>
            <person name="Martijn J."/>
            <person name="Lind A.E."/>
            <person name="van Eijk R."/>
            <person name="Schleper C."/>
            <person name="Guy L."/>
            <person name="Ettema T.J."/>
        </authorList>
    </citation>
    <scope>NUCLEOTIDE SEQUENCE</scope>
</reference>
<feature type="transmembrane region" description="Helical" evidence="2">
    <location>
        <begin position="20"/>
        <end position="42"/>
    </location>
</feature>
<gene>
    <name evidence="3" type="ORF">LCGC14_0354350</name>
</gene>
<organism evidence="3">
    <name type="scientific">marine sediment metagenome</name>
    <dbReference type="NCBI Taxonomy" id="412755"/>
    <lineage>
        <taxon>unclassified sequences</taxon>
        <taxon>metagenomes</taxon>
        <taxon>ecological metagenomes</taxon>
    </lineage>
</organism>
<evidence type="ECO:0000256" key="1">
    <source>
        <dbReference type="SAM" id="MobiDB-lite"/>
    </source>
</evidence>
<dbReference type="AlphaFoldDB" id="A0A0F9T9V2"/>
<comment type="caution">
    <text evidence="3">The sequence shown here is derived from an EMBL/GenBank/DDBJ whole genome shotgun (WGS) entry which is preliminary data.</text>
</comment>
<keyword evidence="2" id="KW-0472">Membrane</keyword>
<sequence length="290" mass="32439">MSEKNKELGLKSKWSRFLNIVGDPWVLCLLIITIVFIIYSSSTNNQELIAILTLIITLISGLLGGIISSRWTQTSELKVLVARGNSAIRSLKLILLNVNTIEKRTNDYIKNLDQENIEYKLISNNFQEVIEKCNILEEEIVSSIENWTDIIPEVANVKTQIGLISEMKNKEGILSKDIEDLHKEIESAKEEGSEEANKLREQLSSKSKQLEKTHAKLKDAEYKINNTALSGITSYTGSLGSSFLSSQKTNCSKCGKEYLSAGYFMDDVCSQCNPKSKNFLVGFTPGSLEQ</sequence>
<name>A0A0F9T9V2_9ZZZZ</name>
<evidence type="ECO:0000256" key="2">
    <source>
        <dbReference type="SAM" id="Phobius"/>
    </source>
</evidence>
<dbReference type="EMBL" id="LAZR01000270">
    <property type="protein sequence ID" value="KKN78005.1"/>
    <property type="molecule type" value="Genomic_DNA"/>
</dbReference>
<feature type="region of interest" description="Disordered" evidence="1">
    <location>
        <begin position="188"/>
        <end position="208"/>
    </location>
</feature>
<proteinExistence type="predicted"/>
<evidence type="ECO:0000313" key="3">
    <source>
        <dbReference type="EMBL" id="KKN78005.1"/>
    </source>
</evidence>
<keyword evidence="2" id="KW-1133">Transmembrane helix</keyword>